<evidence type="ECO:0000313" key="12">
    <source>
        <dbReference type="Proteomes" id="UP000247498"/>
    </source>
</evidence>
<reference evidence="11 12" key="1">
    <citation type="journal article" date="2018" name="Sci. Rep.">
        <title>Raphidocelis subcapitata (=Pseudokirchneriella subcapitata) provides an insight into genome evolution and environmental adaptations in the Sphaeropleales.</title>
        <authorList>
            <person name="Suzuki S."/>
            <person name="Yamaguchi H."/>
            <person name="Nakajima N."/>
            <person name="Kawachi M."/>
        </authorList>
    </citation>
    <scope>NUCLEOTIDE SEQUENCE [LARGE SCALE GENOMIC DNA]</scope>
    <source>
        <strain evidence="11 12">NIES-35</strain>
    </source>
</reference>
<dbReference type="InterPro" id="IPR013897">
    <property type="entry name" value="Duc1"/>
</dbReference>
<feature type="domain" description="Domain of unknown function at the cortex 1" evidence="10">
    <location>
        <begin position="736"/>
        <end position="961"/>
    </location>
</feature>
<accession>A0A2V0PIL0</accession>
<dbReference type="GO" id="GO:0046961">
    <property type="term" value="F:proton-transporting ATPase activity, rotational mechanism"/>
    <property type="evidence" value="ECO:0007669"/>
    <property type="project" value="InterPro"/>
</dbReference>
<feature type="coiled-coil region" evidence="9">
    <location>
        <begin position="94"/>
        <end position="128"/>
    </location>
</feature>
<comment type="caution">
    <text evidence="11">The sequence shown here is derived from an EMBL/GenBank/DDBJ whole genome shotgun (WGS) entry which is preliminary data.</text>
</comment>
<keyword evidence="3 8" id="KW-0813">Transport</keyword>
<evidence type="ECO:0000256" key="4">
    <source>
        <dbReference type="ARBA" id="ARBA00022692"/>
    </source>
</evidence>
<evidence type="ECO:0000256" key="7">
    <source>
        <dbReference type="ARBA" id="ARBA00023136"/>
    </source>
</evidence>
<comment type="similarity">
    <text evidence="2 8">Belongs to the V-ATPase 116 kDa subunit family.</text>
</comment>
<dbReference type="FunCoup" id="A0A2V0PIL0">
    <property type="interactions" value="1852"/>
</dbReference>
<dbReference type="GO" id="GO:0007035">
    <property type="term" value="P:vacuolar acidification"/>
    <property type="evidence" value="ECO:0007669"/>
    <property type="project" value="TreeGrafter"/>
</dbReference>
<sequence>MARLFDLGLSNVELWRSEEMQLVQLMVPAESAHDTIGALGDVGLLQFKDLNAEKSAFQRTYANQVKRSDEMARKIRFFHDQVEKAGLALGIRPLPDKVYDMDELEAKLEELEAEMLEVNGNSERLMRSYSELVELQLVLEKAGSFFDQARMDAQSENLDRSYSVPEDMGAPLLESALPVSGGQVENKAGRLGFVAGLISQDKINGFERLLFRATRGNMFLRRSAVGSVKDPATGELVEKMVFVVFYAGERARQKILKICEAYGANRYPFPEDPSRQRQMHGEVTTRLRELHHTIETGDRHREGVLQQIAFNLDAWAGQVRREKAIYHTLNKLSMDTSKKVLVAEAWVPVGAKPRVVEALRQSAEASSTRVSTVLQPLVTGDQPPTYYRTDNFTYSFQAIVEAYGVARYREVNPAVYTIATFPFLFAVMFGDFGHGLLMLAFAVYLVANERKLLRQQLDEIFGMLFGGRYVILLMSIFSIFTGIIYNEFFSIPMSLFGRSAARCVIDGVPRQEVTDLRSCPELGGTVSFVRGAPPYPFGVDPVWHGTKAELPFLNSMKMKMSILLGVVHMNLGIMMSLYNNNYFKDRLSTLCEFVPQVIFLNALFGYLCIAIVYKWITGATTDLYHVMIYMFLAPGTVDEAGHLFSGQAALQVVLLLVAFVAVPWMLLPKPLILKKRHEATLRARSAYDSVDDEESRGLVAHGASTSAGHGGGHGHGDHFDFGEVSIEGHSGLDRHVNGINTFAMEIDSDIAVGRIEVHVRGLKSSQPERFAGKKRVSIVGAQVRFKKPVAAADLCIGQEMFSELTVPVWLSEALLTLAAKTLSSTTRVSARSEPRYFMNPVLAACQLINVARPGEEPGMWEAAEDARLMLPGAAGAGGAPLGADERRKWCDVPANIAGAVFSPDYVYTFHCWQHYVNLSSYELAIGPLRVDCAPVMHRSPMQITVKDVGTGAYAFSVMLWHERALYGARAGAGGIDAGKAAALGRLVNGVRGLLSRS</sequence>
<protein>
    <recommendedName>
        <fullName evidence="8">V-type proton ATPase subunit a</fullName>
    </recommendedName>
</protein>
<evidence type="ECO:0000256" key="9">
    <source>
        <dbReference type="SAM" id="Coils"/>
    </source>
</evidence>
<name>A0A2V0PIL0_9CHLO</name>
<keyword evidence="8" id="KW-0375">Hydrogen ion transport</keyword>
<organism evidence="11 12">
    <name type="scientific">Raphidocelis subcapitata</name>
    <dbReference type="NCBI Taxonomy" id="307507"/>
    <lineage>
        <taxon>Eukaryota</taxon>
        <taxon>Viridiplantae</taxon>
        <taxon>Chlorophyta</taxon>
        <taxon>core chlorophytes</taxon>
        <taxon>Chlorophyceae</taxon>
        <taxon>CS clade</taxon>
        <taxon>Sphaeropleales</taxon>
        <taxon>Selenastraceae</taxon>
        <taxon>Raphidocelis</taxon>
    </lineage>
</organism>
<feature type="transmembrane region" description="Helical" evidence="8">
    <location>
        <begin position="423"/>
        <end position="447"/>
    </location>
</feature>
<dbReference type="GO" id="GO:0016471">
    <property type="term" value="C:vacuolar proton-transporting V-type ATPase complex"/>
    <property type="evidence" value="ECO:0007669"/>
    <property type="project" value="TreeGrafter"/>
</dbReference>
<keyword evidence="5 8" id="KW-1133">Transmembrane helix</keyword>
<dbReference type="InParanoid" id="A0A2V0PIL0"/>
<dbReference type="PANTHER" id="PTHR11629:SF63">
    <property type="entry name" value="V-TYPE PROTON ATPASE SUBUNIT A"/>
    <property type="match status" value="1"/>
</dbReference>
<evidence type="ECO:0000256" key="5">
    <source>
        <dbReference type="ARBA" id="ARBA00022989"/>
    </source>
</evidence>
<dbReference type="Proteomes" id="UP000247498">
    <property type="component" value="Unassembled WGS sequence"/>
</dbReference>
<dbReference type="Pfam" id="PF08588">
    <property type="entry name" value="Duc1"/>
    <property type="match status" value="1"/>
</dbReference>
<feature type="transmembrane region" description="Helical" evidence="8">
    <location>
        <begin position="560"/>
        <end position="578"/>
    </location>
</feature>
<evidence type="ECO:0000256" key="6">
    <source>
        <dbReference type="ARBA" id="ARBA00023065"/>
    </source>
</evidence>
<evidence type="ECO:0000313" key="11">
    <source>
        <dbReference type="EMBL" id="GBF99641.1"/>
    </source>
</evidence>
<evidence type="ECO:0000256" key="2">
    <source>
        <dbReference type="ARBA" id="ARBA00009904"/>
    </source>
</evidence>
<keyword evidence="12" id="KW-1185">Reference proteome</keyword>
<dbReference type="AlphaFoldDB" id="A0A2V0PIL0"/>
<gene>
    <name evidence="11" type="ORF">Rsub_12578</name>
</gene>
<feature type="transmembrane region" description="Helical" evidence="8">
    <location>
        <begin position="648"/>
        <end position="667"/>
    </location>
</feature>
<dbReference type="PANTHER" id="PTHR11629">
    <property type="entry name" value="VACUOLAR PROTON ATPASES"/>
    <property type="match status" value="1"/>
</dbReference>
<comment type="function">
    <text evidence="8">Essential component of the vacuolar proton pump (V-ATPase), a multimeric enzyme that catalyzes the translocation of protons across the membranes. Required for assembly and activity of the V-ATPase.</text>
</comment>
<keyword evidence="9" id="KW-0175">Coiled coil</keyword>
<dbReference type="EMBL" id="BDRX01000166">
    <property type="protein sequence ID" value="GBF99641.1"/>
    <property type="molecule type" value="Genomic_DNA"/>
</dbReference>
<keyword evidence="4 8" id="KW-0812">Transmembrane</keyword>
<evidence type="ECO:0000256" key="8">
    <source>
        <dbReference type="RuleBase" id="RU361189"/>
    </source>
</evidence>
<keyword evidence="7 8" id="KW-0472">Membrane</keyword>
<dbReference type="STRING" id="307507.A0A2V0PIL0"/>
<dbReference type="OrthoDB" id="10264220at2759"/>
<proteinExistence type="inferred from homology"/>
<evidence type="ECO:0000259" key="10">
    <source>
        <dbReference type="Pfam" id="PF08588"/>
    </source>
</evidence>
<feature type="transmembrane region" description="Helical" evidence="8">
    <location>
        <begin position="459"/>
        <end position="485"/>
    </location>
</feature>
<dbReference type="GO" id="GO:0033179">
    <property type="term" value="C:proton-transporting V-type ATPase, V0 domain"/>
    <property type="evidence" value="ECO:0007669"/>
    <property type="project" value="InterPro"/>
</dbReference>
<dbReference type="Pfam" id="PF01496">
    <property type="entry name" value="V_ATPase_I"/>
    <property type="match status" value="1"/>
</dbReference>
<evidence type="ECO:0000256" key="3">
    <source>
        <dbReference type="ARBA" id="ARBA00022448"/>
    </source>
</evidence>
<dbReference type="GO" id="GO:0051117">
    <property type="term" value="F:ATPase binding"/>
    <property type="evidence" value="ECO:0007669"/>
    <property type="project" value="TreeGrafter"/>
</dbReference>
<evidence type="ECO:0000256" key="1">
    <source>
        <dbReference type="ARBA" id="ARBA00004141"/>
    </source>
</evidence>
<feature type="transmembrane region" description="Helical" evidence="8">
    <location>
        <begin position="598"/>
        <end position="616"/>
    </location>
</feature>
<keyword evidence="6 8" id="KW-0406">Ion transport</keyword>
<comment type="subcellular location">
    <subcellularLocation>
        <location evidence="1">Membrane</location>
        <topology evidence="1">Multi-pass membrane protein</topology>
    </subcellularLocation>
</comment>
<dbReference type="InterPro" id="IPR002490">
    <property type="entry name" value="V-ATPase_116kDa_su"/>
</dbReference>